<comment type="caution">
    <text evidence="1">The sequence shown here is derived from an EMBL/GenBank/DDBJ whole genome shotgun (WGS) entry which is preliminary data.</text>
</comment>
<dbReference type="Proteomes" id="UP000252139">
    <property type="component" value="Unassembled WGS sequence"/>
</dbReference>
<reference evidence="1 2" key="1">
    <citation type="journal article" date="2018" name="G3 (Bethesda)">
        <title>Phylogenetic and Phylogenomic Definition of Rhizopus Species.</title>
        <authorList>
            <person name="Gryganskyi A.P."/>
            <person name="Golan J."/>
            <person name="Dolatabadi S."/>
            <person name="Mondo S."/>
            <person name="Robb S."/>
            <person name="Idnurm A."/>
            <person name="Muszewska A."/>
            <person name="Steczkiewicz K."/>
            <person name="Masonjones S."/>
            <person name="Liao H.L."/>
            <person name="Gajdeczka M.T."/>
            <person name="Anike F."/>
            <person name="Vuek A."/>
            <person name="Anishchenko I.M."/>
            <person name="Voigt K."/>
            <person name="de Hoog G.S."/>
            <person name="Smith M.E."/>
            <person name="Heitman J."/>
            <person name="Vilgalys R."/>
            <person name="Stajich J.E."/>
        </authorList>
    </citation>
    <scope>NUCLEOTIDE SEQUENCE [LARGE SCALE GENOMIC DNA]</scope>
    <source>
        <strain evidence="1 2">CBS 357.93</strain>
    </source>
</reference>
<gene>
    <name evidence="1" type="ORF">CU097_003435</name>
</gene>
<dbReference type="OrthoDB" id="2290051at2759"/>
<accession>A0A367IQW9</accession>
<dbReference type="AlphaFoldDB" id="A0A367IQW9"/>
<sequence length="89" mass="10444">MQKNYGNDGLTECFIGNSLEQVKAKINQELHFEKYNVPIERDEACFRMQKEIIEVEGFIKPIFKLLQRMVETFPMDDLGEKAKEDDLKS</sequence>
<dbReference type="EMBL" id="PJQL01004145">
    <property type="protein sequence ID" value="RCH80019.1"/>
    <property type="molecule type" value="Genomic_DNA"/>
</dbReference>
<protein>
    <submittedName>
        <fullName evidence="1">Uncharacterized protein</fullName>
    </submittedName>
</protein>
<evidence type="ECO:0000313" key="1">
    <source>
        <dbReference type="EMBL" id="RCH80019.1"/>
    </source>
</evidence>
<keyword evidence="2" id="KW-1185">Reference proteome</keyword>
<name>A0A367IQW9_RHIAZ</name>
<evidence type="ECO:0000313" key="2">
    <source>
        <dbReference type="Proteomes" id="UP000252139"/>
    </source>
</evidence>
<proteinExistence type="predicted"/>
<organism evidence="1 2">
    <name type="scientific">Rhizopus azygosporus</name>
    <name type="common">Rhizopus microsporus var. azygosporus</name>
    <dbReference type="NCBI Taxonomy" id="86630"/>
    <lineage>
        <taxon>Eukaryota</taxon>
        <taxon>Fungi</taxon>
        <taxon>Fungi incertae sedis</taxon>
        <taxon>Mucoromycota</taxon>
        <taxon>Mucoromycotina</taxon>
        <taxon>Mucoromycetes</taxon>
        <taxon>Mucorales</taxon>
        <taxon>Mucorineae</taxon>
        <taxon>Rhizopodaceae</taxon>
        <taxon>Rhizopus</taxon>
    </lineage>
</organism>